<organism evidence="1 2">
    <name type="scientific">Marinobacter panjinensis</name>
    <dbReference type="NCBI Taxonomy" id="2576384"/>
    <lineage>
        <taxon>Bacteria</taxon>
        <taxon>Pseudomonadati</taxon>
        <taxon>Pseudomonadota</taxon>
        <taxon>Gammaproteobacteria</taxon>
        <taxon>Pseudomonadales</taxon>
        <taxon>Marinobacteraceae</taxon>
        <taxon>Marinobacter</taxon>
    </lineage>
</organism>
<dbReference type="AlphaFoldDB" id="A0A4U6R041"/>
<sequence>MKAAGLLLVLFAIYGCSGKPYVVEPDARADSPRTSKLYVVSHGWHVGLAVVAEALNPVIPDLKERFVGAEYYELGWGDEGFYQASEITTGVTLRAIVWSRGIVVHVVALPASPAGYFPVSGVVHTCLNAEEADSLGRYLANSFRRDADNNLVELKRGLYGDSQFYEGEGRYHLLNTSNKWAAKALKSAGMELSPTFKLTADSVMKFVEQNRKDCTL</sequence>
<dbReference type="RefSeq" id="WP_137434165.1">
    <property type="nucleotide sequence ID" value="NZ_JANRHC010000004.1"/>
</dbReference>
<protein>
    <submittedName>
        <fullName evidence="1">TIGR02117 family protein</fullName>
    </submittedName>
</protein>
<comment type="caution">
    <text evidence="1">The sequence shown here is derived from an EMBL/GenBank/DDBJ whole genome shotgun (WGS) entry which is preliminary data.</text>
</comment>
<dbReference type="EMBL" id="SZYH01000001">
    <property type="protein sequence ID" value="TKV66743.1"/>
    <property type="molecule type" value="Genomic_DNA"/>
</dbReference>
<dbReference type="InterPro" id="IPR011727">
    <property type="entry name" value="CHP02117"/>
</dbReference>
<keyword evidence="2" id="KW-1185">Reference proteome</keyword>
<gene>
    <name evidence="1" type="ORF">FDP08_00880</name>
</gene>
<evidence type="ECO:0000313" key="1">
    <source>
        <dbReference type="EMBL" id="TKV66743.1"/>
    </source>
</evidence>
<name>A0A4U6R041_9GAMM</name>
<dbReference type="Proteomes" id="UP000308488">
    <property type="component" value="Unassembled WGS sequence"/>
</dbReference>
<dbReference type="Pfam" id="PF09601">
    <property type="entry name" value="DUF2459"/>
    <property type="match status" value="1"/>
</dbReference>
<proteinExistence type="predicted"/>
<reference evidence="1 2" key="1">
    <citation type="submission" date="2019-05" db="EMBL/GenBank/DDBJ databases">
        <title>Marinobacter panjinensis sp. nov., a moderately halophilic bacterium isolated from sea tidal flat environment.</title>
        <authorList>
            <person name="Yang W."/>
            <person name="An M."/>
            <person name="He W."/>
            <person name="Luo X."/>
            <person name="Zhu L."/>
            <person name="Chen G."/>
            <person name="Zhang Y."/>
            <person name="Wang Y."/>
        </authorList>
    </citation>
    <scope>NUCLEOTIDE SEQUENCE [LARGE SCALE GENOMIC DNA]</scope>
    <source>
        <strain evidence="1 2">PJ-16</strain>
    </source>
</reference>
<evidence type="ECO:0000313" key="2">
    <source>
        <dbReference type="Proteomes" id="UP000308488"/>
    </source>
</evidence>
<dbReference type="OrthoDB" id="211174at2"/>
<dbReference type="PROSITE" id="PS51257">
    <property type="entry name" value="PROKAR_LIPOPROTEIN"/>
    <property type="match status" value="1"/>
</dbReference>
<dbReference type="NCBIfam" id="TIGR02117">
    <property type="entry name" value="chp_urease_rgn"/>
    <property type="match status" value="1"/>
</dbReference>
<accession>A0A4U6R041</accession>